<sequence length="167" mass="18572">MLAHPAAPFGKGLEHLIVPLGDNTIADVKKSDVPRYAVLKTSKGLITVELYKEGSPEVVDEFIDLWCTIPSVAYILATIIISLETRSSLRSQGQEAKVNNNFYEAVITDYNPVEGRHALVYDISTADETWEWVNLKEMEIISCKANQWTKSDGENSSTMIILEKVIG</sequence>
<reference evidence="1 2" key="1">
    <citation type="journal article" date="2022" name="Plant J.">
        <title>Chromosome-level genome of Camellia lanceoleosa provides a valuable resource for understanding genome evolution and self-incompatibility.</title>
        <authorList>
            <person name="Gong W."/>
            <person name="Xiao S."/>
            <person name="Wang L."/>
            <person name="Liao Z."/>
            <person name="Chang Y."/>
            <person name="Mo W."/>
            <person name="Hu G."/>
            <person name="Li W."/>
            <person name="Zhao G."/>
            <person name="Zhu H."/>
            <person name="Hu X."/>
            <person name="Ji K."/>
            <person name="Xiang X."/>
            <person name="Song Q."/>
            <person name="Yuan D."/>
            <person name="Jin S."/>
            <person name="Zhang L."/>
        </authorList>
    </citation>
    <scope>NUCLEOTIDE SEQUENCE [LARGE SCALE GENOMIC DNA]</scope>
    <source>
        <strain evidence="1">SQ_2022a</strain>
    </source>
</reference>
<organism evidence="1 2">
    <name type="scientific">Camellia lanceoleosa</name>
    <dbReference type="NCBI Taxonomy" id="1840588"/>
    <lineage>
        <taxon>Eukaryota</taxon>
        <taxon>Viridiplantae</taxon>
        <taxon>Streptophyta</taxon>
        <taxon>Embryophyta</taxon>
        <taxon>Tracheophyta</taxon>
        <taxon>Spermatophyta</taxon>
        <taxon>Magnoliopsida</taxon>
        <taxon>eudicotyledons</taxon>
        <taxon>Gunneridae</taxon>
        <taxon>Pentapetalae</taxon>
        <taxon>asterids</taxon>
        <taxon>Ericales</taxon>
        <taxon>Theaceae</taxon>
        <taxon>Camellia</taxon>
    </lineage>
</organism>
<keyword evidence="2" id="KW-1185">Reference proteome</keyword>
<name>A0ACC0FAI4_9ERIC</name>
<proteinExistence type="predicted"/>
<dbReference type="Proteomes" id="UP001060215">
    <property type="component" value="Chromosome 15"/>
</dbReference>
<evidence type="ECO:0000313" key="2">
    <source>
        <dbReference type="Proteomes" id="UP001060215"/>
    </source>
</evidence>
<accession>A0ACC0FAI4</accession>
<dbReference type="EMBL" id="CM045772">
    <property type="protein sequence ID" value="KAI7985670.1"/>
    <property type="molecule type" value="Genomic_DNA"/>
</dbReference>
<gene>
    <name evidence="1" type="ORF">LOK49_LG14G00468</name>
</gene>
<protein>
    <submittedName>
        <fullName evidence="1">Protein EMSY-LIKE 3</fullName>
    </submittedName>
</protein>
<evidence type="ECO:0000313" key="1">
    <source>
        <dbReference type="EMBL" id="KAI7985670.1"/>
    </source>
</evidence>
<comment type="caution">
    <text evidence="1">The sequence shown here is derived from an EMBL/GenBank/DDBJ whole genome shotgun (WGS) entry which is preliminary data.</text>
</comment>